<organism evidence="5 6">
    <name type="scientific">Candidatus Cohnella colombiensis</name>
    <dbReference type="NCBI Taxonomy" id="3121368"/>
    <lineage>
        <taxon>Bacteria</taxon>
        <taxon>Bacillati</taxon>
        <taxon>Bacillota</taxon>
        <taxon>Bacilli</taxon>
        <taxon>Bacillales</taxon>
        <taxon>Paenibacillaceae</taxon>
        <taxon>Cohnella</taxon>
    </lineage>
</organism>
<dbReference type="GO" id="GO:0003677">
    <property type="term" value="F:DNA binding"/>
    <property type="evidence" value="ECO:0007669"/>
    <property type="project" value="UniProtKB-KW"/>
</dbReference>
<evidence type="ECO:0000256" key="2">
    <source>
        <dbReference type="ARBA" id="ARBA00023125"/>
    </source>
</evidence>
<evidence type="ECO:0000256" key="3">
    <source>
        <dbReference type="ARBA" id="ARBA00023163"/>
    </source>
</evidence>
<evidence type="ECO:0000313" key="6">
    <source>
        <dbReference type="Proteomes" id="UP001178662"/>
    </source>
</evidence>
<evidence type="ECO:0000259" key="4">
    <source>
        <dbReference type="PROSITE" id="PS50995"/>
    </source>
</evidence>
<dbReference type="Pfam" id="PF01047">
    <property type="entry name" value="MarR"/>
    <property type="match status" value="1"/>
</dbReference>
<keyword evidence="3" id="KW-0804">Transcription</keyword>
<evidence type="ECO:0000256" key="1">
    <source>
        <dbReference type="ARBA" id="ARBA00023015"/>
    </source>
</evidence>
<reference evidence="5" key="1">
    <citation type="submission" date="2023-03" db="EMBL/GenBank/DDBJ databases">
        <title>Andean soil-derived lignocellulolytic bacterial consortium as a source of novel taxa and putative plastic-active enzymes.</title>
        <authorList>
            <person name="Diaz-Garcia L."/>
            <person name="Chuvochina M."/>
            <person name="Feuerriegel G."/>
            <person name="Bunk B."/>
            <person name="Sproer C."/>
            <person name="Streit W.R."/>
            <person name="Rodriguez L.M."/>
            <person name="Overmann J."/>
            <person name="Jimenez D.J."/>
        </authorList>
    </citation>
    <scope>NUCLEOTIDE SEQUENCE</scope>
    <source>
        <strain evidence="5">MAG 2441</strain>
    </source>
</reference>
<dbReference type="InterPro" id="IPR000835">
    <property type="entry name" value="HTH_MarR-typ"/>
</dbReference>
<keyword evidence="2" id="KW-0238">DNA-binding</keyword>
<dbReference type="PRINTS" id="PR00598">
    <property type="entry name" value="HTHMARR"/>
</dbReference>
<dbReference type="SMART" id="SM00347">
    <property type="entry name" value="HTH_MARR"/>
    <property type="match status" value="1"/>
</dbReference>
<dbReference type="InterPro" id="IPR036390">
    <property type="entry name" value="WH_DNA-bd_sf"/>
</dbReference>
<sequence length="146" mass="17115">MDTELLKELVHRYERASYNVNRSIKQMLLERLPGEMTMDQYPIMRFLLQKGQCTSSELADNFNVGKSSITAMITRLSDKGLIVRKPDQKDRRVIYLMLTPEGETLCSMMDDQVNEILMRHIKPFEKDEAIAFIETFEKLSSRMMKE</sequence>
<evidence type="ECO:0000313" key="5">
    <source>
        <dbReference type="EMBL" id="WEK53730.1"/>
    </source>
</evidence>
<name>A0AA95EUL0_9BACL</name>
<dbReference type="EMBL" id="CP119317">
    <property type="protein sequence ID" value="WEK53730.1"/>
    <property type="molecule type" value="Genomic_DNA"/>
</dbReference>
<keyword evidence="1" id="KW-0805">Transcription regulation</keyword>
<dbReference type="PANTHER" id="PTHR42756:SF1">
    <property type="entry name" value="TRANSCRIPTIONAL REPRESSOR OF EMRAB OPERON"/>
    <property type="match status" value="1"/>
</dbReference>
<keyword evidence="6" id="KW-1185">Reference proteome</keyword>
<proteinExistence type="predicted"/>
<accession>A0AA95EUL0</accession>
<dbReference type="GO" id="GO:0003700">
    <property type="term" value="F:DNA-binding transcription factor activity"/>
    <property type="evidence" value="ECO:0007669"/>
    <property type="project" value="InterPro"/>
</dbReference>
<dbReference type="Gene3D" id="1.10.10.10">
    <property type="entry name" value="Winged helix-like DNA-binding domain superfamily/Winged helix DNA-binding domain"/>
    <property type="match status" value="1"/>
</dbReference>
<dbReference type="PROSITE" id="PS50995">
    <property type="entry name" value="HTH_MARR_2"/>
    <property type="match status" value="1"/>
</dbReference>
<dbReference type="Proteomes" id="UP001178662">
    <property type="component" value="Chromosome"/>
</dbReference>
<dbReference type="PANTHER" id="PTHR42756">
    <property type="entry name" value="TRANSCRIPTIONAL REGULATOR, MARR"/>
    <property type="match status" value="1"/>
</dbReference>
<dbReference type="SUPFAM" id="SSF46785">
    <property type="entry name" value="Winged helix' DNA-binding domain"/>
    <property type="match status" value="1"/>
</dbReference>
<dbReference type="AlphaFoldDB" id="A0AA95EUL0"/>
<dbReference type="InterPro" id="IPR036388">
    <property type="entry name" value="WH-like_DNA-bd_sf"/>
</dbReference>
<feature type="domain" description="HTH marR-type" evidence="4">
    <location>
        <begin position="2"/>
        <end position="141"/>
    </location>
</feature>
<gene>
    <name evidence="5" type="ORF">P0Y55_14260</name>
</gene>
<protein>
    <submittedName>
        <fullName evidence="5">MarR family transcriptional regulator</fullName>
    </submittedName>
</protein>